<comment type="subcellular location">
    <subcellularLocation>
        <location evidence="1">Nucleus</location>
    </subcellularLocation>
</comment>
<dbReference type="InterPro" id="IPR000232">
    <property type="entry name" value="HSF_DNA-bd"/>
</dbReference>
<keyword evidence="3" id="KW-0238">DNA-binding</keyword>
<proteinExistence type="inferred from homology"/>
<evidence type="ECO:0000313" key="9">
    <source>
        <dbReference type="EMBL" id="CAE0634288.1"/>
    </source>
</evidence>
<dbReference type="Gene3D" id="1.10.10.10">
    <property type="entry name" value="Winged helix-like DNA-binding domain superfamily/Winged helix DNA-binding domain"/>
    <property type="match status" value="1"/>
</dbReference>
<dbReference type="EMBL" id="HBIU01028180">
    <property type="protein sequence ID" value="CAE0634288.1"/>
    <property type="molecule type" value="Transcribed_RNA"/>
</dbReference>
<evidence type="ECO:0000259" key="8">
    <source>
        <dbReference type="SMART" id="SM00415"/>
    </source>
</evidence>
<dbReference type="PANTHER" id="PTHR10015">
    <property type="entry name" value="HEAT SHOCK TRANSCRIPTION FACTOR"/>
    <property type="match status" value="1"/>
</dbReference>
<keyword evidence="5" id="KW-0539">Nucleus</keyword>
<dbReference type="GO" id="GO:0003700">
    <property type="term" value="F:DNA-binding transcription factor activity"/>
    <property type="evidence" value="ECO:0007669"/>
    <property type="project" value="InterPro"/>
</dbReference>
<keyword evidence="2" id="KW-0805">Transcription regulation</keyword>
<protein>
    <recommendedName>
        <fullName evidence="8">HSF-type DNA-binding domain-containing protein</fullName>
    </recommendedName>
</protein>
<evidence type="ECO:0000256" key="4">
    <source>
        <dbReference type="ARBA" id="ARBA00023163"/>
    </source>
</evidence>
<evidence type="ECO:0000256" key="7">
    <source>
        <dbReference type="SAM" id="Coils"/>
    </source>
</evidence>
<feature type="domain" description="HSF-type DNA-binding" evidence="8">
    <location>
        <begin position="39"/>
        <end position="143"/>
    </location>
</feature>
<evidence type="ECO:0000256" key="5">
    <source>
        <dbReference type="ARBA" id="ARBA00023242"/>
    </source>
</evidence>
<keyword evidence="7" id="KW-0175">Coiled coil</keyword>
<reference evidence="9" key="1">
    <citation type="submission" date="2021-01" db="EMBL/GenBank/DDBJ databases">
        <authorList>
            <person name="Corre E."/>
            <person name="Pelletier E."/>
            <person name="Niang G."/>
            <person name="Scheremetjew M."/>
            <person name="Finn R."/>
            <person name="Kale V."/>
            <person name="Holt S."/>
            <person name="Cochrane G."/>
            <person name="Meng A."/>
            <person name="Brown T."/>
            <person name="Cohen L."/>
        </authorList>
    </citation>
    <scope>NUCLEOTIDE SEQUENCE</scope>
    <source>
        <strain evidence="9">CCMP3107</strain>
    </source>
</reference>
<dbReference type="PRINTS" id="PR00056">
    <property type="entry name" value="HSFDOMAIN"/>
</dbReference>
<comment type="similarity">
    <text evidence="6">Belongs to the HSF family.</text>
</comment>
<organism evidence="9">
    <name type="scientific">Heterosigma akashiwo</name>
    <name type="common">Chromophytic alga</name>
    <name type="synonym">Heterosigma carterae</name>
    <dbReference type="NCBI Taxonomy" id="2829"/>
    <lineage>
        <taxon>Eukaryota</taxon>
        <taxon>Sar</taxon>
        <taxon>Stramenopiles</taxon>
        <taxon>Ochrophyta</taxon>
        <taxon>Raphidophyceae</taxon>
        <taxon>Chattonellales</taxon>
        <taxon>Chattonellaceae</taxon>
        <taxon>Heterosigma</taxon>
    </lineage>
</organism>
<feature type="coiled-coil region" evidence="7">
    <location>
        <begin position="166"/>
        <end position="193"/>
    </location>
</feature>
<dbReference type="FunFam" id="1.10.10.10:FF:000027">
    <property type="entry name" value="Heat shock transcription factor 1"/>
    <property type="match status" value="1"/>
</dbReference>
<sequence>MLSMNFDPEPLSVVTDQGGGESKFYRALPRRRKDSNNKQIQTFIRKTFEMINECNYEIASWTDDGQRFVVKQPDKFAQEMIPRFFKHNKLSSFVRQLNFYGFRKVQSSARNKVDEDETREWWEFHHPQFQRGREDLLCDIKRSSHYEETKGGVDGMSPTEHVGSAIMELRNEVDQLKYLVQNLQNEVKWLNQQSLNPQQPKKRKLYQVAEPSMLQGYQRGEPKVFGSEDDHSTYYLFQEMQVPQKRGMRQQRGRMAGPHPMGNLYGDVRKQPQQHLPPHMTGNAKRPTNADQEVLETLMSMKSTNNSTPEGVHYA</sequence>
<evidence type="ECO:0000256" key="2">
    <source>
        <dbReference type="ARBA" id="ARBA00023015"/>
    </source>
</evidence>
<dbReference type="PANTHER" id="PTHR10015:SF206">
    <property type="entry name" value="HSF-TYPE DNA-BINDING DOMAIN-CONTAINING PROTEIN"/>
    <property type="match status" value="1"/>
</dbReference>
<dbReference type="AlphaFoldDB" id="A0A6V1M1F4"/>
<accession>A0A6V1M1F4</accession>
<dbReference type="Pfam" id="PF00447">
    <property type="entry name" value="HSF_DNA-bind"/>
    <property type="match status" value="1"/>
</dbReference>
<evidence type="ECO:0000256" key="1">
    <source>
        <dbReference type="ARBA" id="ARBA00004123"/>
    </source>
</evidence>
<dbReference type="SMART" id="SM00415">
    <property type="entry name" value="HSF"/>
    <property type="match status" value="1"/>
</dbReference>
<keyword evidence="4" id="KW-0804">Transcription</keyword>
<dbReference type="InterPro" id="IPR036390">
    <property type="entry name" value="WH_DNA-bd_sf"/>
</dbReference>
<dbReference type="SUPFAM" id="SSF46785">
    <property type="entry name" value="Winged helix' DNA-binding domain"/>
    <property type="match status" value="1"/>
</dbReference>
<dbReference type="GO" id="GO:0043565">
    <property type="term" value="F:sequence-specific DNA binding"/>
    <property type="evidence" value="ECO:0007669"/>
    <property type="project" value="InterPro"/>
</dbReference>
<name>A0A6V1M1F4_HETAK</name>
<evidence type="ECO:0000256" key="3">
    <source>
        <dbReference type="ARBA" id="ARBA00023125"/>
    </source>
</evidence>
<evidence type="ECO:0000256" key="6">
    <source>
        <dbReference type="RuleBase" id="RU004020"/>
    </source>
</evidence>
<gene>
    <name evidence="9" type="ORF">HAKA00212_LOCUS13004</name>
</gene>
<dbReference type="GO" id="GO:0005634">
    <property type="term" value="C:nucleus"/>
    <property type="evidence" value="ECO:0007669"/>
    <property type="project" value="UniProtKB-SubCell"/>
</dbReference>
<dbReference type="InterPro" id="IPR036388">
    <property type="entry name" value="WH-like_DNA-bd_sf"/>
</dbReference>